<evidence type="ECO:0000313" key="1">
    <source>
        <dbReference type="EMBL" id="GBP92869.1"/>
    </source>
</evidence>
<dbReference type="AlphaFoldDB" id="A0A4C2A112"/>
<keyword evidence="2" id="KW-1185">Reference proteome</keyword>
<comment type="caution">
    <text evidence="1">The sequence shown here is derived from an EMBL/GenBank/DDBJ whole genome shotgun (WGS) entry which is preliminary data.</text>
</comment>
<name>A0A4C2A112_EUMVA</name>
<reference evidence="1 2" key="1">
    <citation type="journal article" date="2019" name="Commun. Biol.">
        <title>The bagworm genome reveals a unique fibroin gene that provides high tensile strength.</title>
        <authorList>
            <person name="Kono N."/>
            <person name="Nakamura H."/>
            <person name="Ohtoshi R."/>
            <person name="Tomita M."/>
            <person name="Numata K."/>
            <person name="Arakawa K."/>
        </authorList>
    </citation>
    <scope>NUCLEOTIDE SEQUENCE [LARGE SCALE GENOMIC DNA]</scope>
</reference>
<organism evidence="1 2">
    <name type="scientific">Eumeta variegata</name>
    <name type="common">Bagworm moth</name>
    <name type="synonym">Eumeta japonica</name>
    <dbReference type="NCBI Taxonomy" id="151549"/>
    <lineage>
        <taxon>Eukaryota</taxon>
        <taxon>Metazoa</taxon>
        <taxon>Ecdysozoa</taxon>
        <taxon>Arthropoda</taxon>
        <taxon>Hexapoda</taxon>
        <taxon>Insecta</taxon>
        <taxon>Pterygota</taxon>
        <taxon>Neoptera</taxon>
        <taxon>Endopterygota</taxon>
        <taxon>Lepidoptera</taxon>
        <taxon>Glossata</taxon>
        <taxon>Ditrysia</taxon>
        <taxon>Tineoidea</taxon>
        <taxon>Psychidae</taxon>
        <taxon>Oiketicinae</taxon>
        <taxon>Eumeta</taxon>
    </lineage>
</organism>
<evidence type="ECO:0000313" key="2">
    <source>
        <dbReference type="Proteomes" id="UP000299102"/>
    </source>
</evidence>
<sequence>MAHARAPAPQHRPVDGYKYLFYATKLNRRITILVKNGESTRLATARLGGRVNPPVPVFGSAQHELGQRGGLQVQASSSPDNECEEIKKLVSCDFPPEGGGGGGGAQLLFFSQINSKTCTRAGLLYGLIIYAAGRARPAPVGDAQIRGCLRC</sequence>
<protein>
    <submittedName>
        <fullName evidence="1">Uncharacterized protein</fullName>
    </submittedName>
</protein>
<proteinExistence type="predicted"/>
<accession>A0A4C2A112</accession>
<gene>
    <name evidence="1" type="ORF">EVAR_54888_1</name>
</gene>
<dbReference type="EMBL" id="BGZK01002316">
    <property type="protein sequence ID" value="GBP92869.1"/>
    <property type="molecule type" value="Genomic_DNA"/>
</dbReference>
<dbReference type="Proteomes" id="UP000299102">
    <property type="component" value="Unassembled WGS sequence"/>
</dbReference>